<reference evidence="3" key="1">
    <citation type="journal article" date="2006" name="PLoS Biol.">
        <title>Macronuclear genome sequence of the ciliate Tetrahymena thermophila, a model eukaryote.</title>
        <authorList>
            <person name="Eisen J.A."/>
            <person name="Coyne R.S."/>
            <person name="Wu M."/>
            <person name="Wu D."/>
            <person name="Thiagarajan M."/>
            <person name="Wortman J.R."/>
            <person name="Badger J.H."/>
            <person name="Ren Q."/>
            <person name="Amedeo P."/>
            <person name="Jones K.M."/>
            <person name="Tallon L.J."/>
            <person name="Delcher A.L."/>
            <person name="Salzberg S.L."/>
            <person name="Silva J.C."/>
            <person name="Haas B.J."/>
            <person name="Majoros W.H."/>
            <person name="Farzad M."/>
            <person name="Carlton J.M."/>
            <person name="Smith R.K. Jr."/>
            <person name="Garg J."/>
            <person name="Pearlman R.E."/>
            <person name="Karrer K.M."/>
            <person name="Sun L."/>
            <person name="Manning G."/>
            <person name="Elde N.C."/>
            <person name="Turkewitz A.P."/>
            <person name="Asai D.J."/>
            <person name="Wilkes D.E."/>
            <person name="Wang Y."/>
            <person name="Cai H."/>
            <person name="Collins K."/>
            <person name="Stewart B.A."/>
            <person name="Lee S.R."/>
            <person name="Wilamowska K."/>
            <person name="Weinberg Z."/>
            <person name="Ruzzo W.L."/>
            <person name="Wloga D."/>
            <person name="Gaertig J."/>
            <person name="Frankel J."/>
            <person name="Tsao C.-C."/>
            <person name="Gorovsky M.A."/>
            <person name="Keeling P.J."/>
            <person name="Waller R.F."/>
            <person name="Patron N.J."/>
            <person name="Cherry J.M."/>
            <person name="Stover N.A."/>
            <person name="Krieger C.J."/>
            <person name="del Toro C."/>
            <person name="Ryder H.F."/>
            <person name="Williamson S.C."/>
            <person name="Barbeau R.A."/>
            <person name="Hamilton E.P."/>
            <person name="Orias E."/>
        </authorList>
    </citation>
    <scope>NUCLEOTIDE SEQUENCE [LARGE SCALE GENOMIC DNA]</scope>
    <source>
        <strain evidence="3">SB210</strain>
    </source>
</reference>
<dbReference type="RefSeq" id="XP_001032484.2">
    <property type="nucleotide sequence ID" value="XM_001032484.2"/>
</dbReference>
<feature type="region of interest" description="Disordered" evidence="1">
    <location>
        <begin position="442"/>
        <end position="493"/>
    </location>
</feature>
<feature type="compositionally biased region" description="Low complexity" evidence="1">
    <location>
        <begin position="456"/>
        <end position="467"/>
    </location>
</feature>
<feature type="compositionally biased region" description="Polar residues" evidence="1">
    <location>
        <begin position="243"/>
        <end position="263"/>
    </location>
</feature>
<sequence>MNINKNISLSSNQIDKYESNNNNHRDVNNQIQSFSQIQTSPSLKYLTQNTLPTSPSKVYQQNNNHLGHRLSNRSNQLRLSITNNGEIQFFSPRGSYPSQNKVQNANTYRHQASKYLSSQIELQKQQAQQSELQIYNEHLEIKEMGGGPGNIQKTTQHFFQIKKGNHIPLKQINAIQKSQIQKQCLTEQSDIQNSHYFSSSNTFLKGVYMNQRNNLSANNISLLKQQSKINNERLLTDQSELFQSPAQQQNSTKKFQTQNSMQLDNKKDNSSLDKFSLTKTNAQEEQQNKKKSVLLRYNSGNQKKLIATNFPVTRLSKERSSLEDIQKQYETEYSTQNLQTDEGFNNYSIIGNVQSSPMLKRKSIEKNLLLKQQIQSSNNITAAADAESKNKAKNEINLFQRNKQSSDNLRNNKNANSNMNSTCNTFKQPSALNNFFNTAVSAPKNNSKFKSSKALNSSNSQNNIMQSDKPSHSRNNSPLQNNNFSPNKTNNFNNQTSVSISKQMCLAATDYQFQKQLRLQEREQKKIRFGQEMFNNFQTEIERLKKAFINKQDPEPILNHYKVNQEICEKTLVLANKCLVFKRSRAPLETLLRIHSKSIELNKQHPSLQLFILLQIAKIFIEISSPLLAIPILKVVKRQSFLNMQNEYLMKSYRSLAQCYCTIQKFEIAFGYAAKYLHLSWTCDSANNELGAYEMLGKIYFYLGDARKSAYYHNRMAMNIREEETSSLRKMQIENLKALQKRRYEIIAAREIKKNRKKLEDQQIDGSLYIISSDEENDLNQLIPEENKDLLLDHQINQNDQQKKNQQEQLFKLQTKSKTQIPLRKTPKFDIKSDKGCLMDTQVKANQDIRIEAKKRENFEQFLKKPYQQFIQYKSIKGIGPMRDKLLVSHKSYNKNLSNFQLSQINKKLKSSNIFFTQNELDENHQNNGESPDSQNEQIYKINQDQEINQDIKHNIEQSEYWKDSIVKNVEKALKKMIKNINYLSILREELKIYHEEKLREKTFFEVEEDNFQSEQEKIIKKMMESKEENSDQYWSHLV</sequence>
<dbReference type="InParanoid" id="I7LT92"/>
<organism evidence="2 3">
    <name type="scientific">Tetrahymena thermophila (strain SB210)</name>
    <dbReference type="NCBI Taxonomy" id="312017"/>
    <lineage>
        <taxon>Eukaryota</taxon>
        <taxon>Sar</taxon>
        <taxon>Alveolata</taxon>
        <taxon>Ciliophora</taxon>
        <taxon>Intramacronucleata</taxon>
        <taxon>Oligohymenophorea</taxon>
        <taxon>Hymenostomatida</taxon>
        <taxon>Tetrahymenina</taxon>
        <taxon>Tetrahymenidae</taxon>
        <taxon>Tetrahymena</taxon>
    </lineage>
</organism>
<evidence type="ECO:0000313" key="3">
    <source>
        <dbReference type="Proteomes" id="UP000009168"/>
    </source>
</evidence>
<dbReference type="Proteomes" id="UP000009168">
    <property type="component" value="Unassembled WGS sequence"/>
</dbReference>
<accession>I7LT92</accession>
<keyword evidence="3" id="KW-1185">Reference proteome</keyword>
<protein>
    <submittedName>
        <fullName evidence="2">Uncharacterized protein</fullName>
    </submittedName>
</protein>
<feature type="compositionally biased region" description="Low complexity" evidence="1">
    <location>
        <begin position="405"/>
        <end position="421"/>
    </location>
</feature>
<dbReference type="AlphaFoldDB" id="I7LT92"/>
<evidence type="ECO:0000313" key="2">
    <source>
        <dbReference type="EMBL" id="EAR84821.2"/>
    </source>
</evidence>
<evidence type="ECO:0000256" key="1">
    <source>
        <dbReference type="SAM" id="MobiDB-lite"/>
    </source>
</evidence>
<proteinExistence type="predicted"/>
<feature type="region of interest" description="Disordered" evidence="1">
    <location>
        <begin position="399"/>
        <end position="421"/>
    </location>
</feature>
<feature type="region of interest" description="Disordered" evidence="1">
    <location>
        <begin position="243"/>
        <end position="272"/>
    </location>
</feature>
<dbReference type="GeneID" id="7844824"/>
<name>I7LT92_TETTS</name>
<gene>
    <name evidence="2" type="ORF">TTHERM_00600130</name>
</gene>
<dbReference type="EMBL" id="GG662620">
    <property type="protein sequence ID" value="EAR84821.2"/>
    <property type="molecule type" value="Genomic_DNA"/>
</dbReference>
<dbReference type="KEGG" id="tet:TTHERM_00600130"/>
<feature type="compositionally biased region" description="Low complexity" evidence="1">
    <location>
        <begin position="480"/>
        <end position="493"/>
    </location>
</feature>
<feature type="compositionally biased region" description="Polar residues" evidence="1">
    <location>
        <begin position="442"/>
        <end position="455"/>
    </location>
</feature>